<protein>
    <submittedName>
        <fullName evidence="1">Uncharacterized protein</fullName>
    </submittedName>
</protein>
<evidence type="ECO:0000313" key="2">
    <source>
        <dbReference type="Proteomes" id="UP001165962"/>
    </source>
</evidence>
<accession>A0ABX0JCF2</accession>
<dbReference type="Gene3D" id="3.90.420.10">
    <property type="entry name" value="Oxidoreductase, molybdopterin-binding domain"/>
    <property type="match status" value="1"/>
</dbReference>
<reference evidence="1" key="1">
    <citation type="submission" date="2020-03" db="EMBL/GenBank/DDBJ databases">
        <title>Draft sequencing of Paenibacilllus sp. S3N08.</title>
        <authorList>
            <person name="Kim D.-U."/>
        </authorList>
    </citation>
    <scope>NUCLEOTIDE SEQUENCE</scope>
    <source>
        <strain evidence="1">S3N08</strain>
    </source>
</reference>
<proteinExistence type="predicted"/>
<organism evidence="1 2">
    <name type="scientific">Paenibacillus agricola</name>
    <dbReference type="NCBI Taxonomy" id="2716264"/>
    <lineage>
        <taxon>Bacteria</taxon>
        <taxon>Bacillati</taxon>
        <taxon>Bacillota</taxon>
        <taxon>Bacilli</taxon>
        <taxon>Bacillales</taxon>
        <taxon>Paenibacillaceae</taxon>
        <taxon>Paenibacillus</taxon>
    </lineage>
</organism>
<gene>
    <name evidence="1" type="ORF">G9U52_17345</name>
</gene>
<comment type="caution">
    <text evidence="1">The sequence shown here is derived from an EMBL/GenBank/DDBJ whole genome shotgun (WGS) entry which is preliminary data.</text>
</comment>
<evidence type="ECO:0000313" key="1">
    <source>
        <dbReference type="EMBL" id="NHN31601.1"/>
    </source>
</evidence>
<sequence>MRIRVNDQMSGQAEFTIEQLTAMAPRVVSLADRVPEIEGEAFELQEWYRAWQKQLPPQERADREPSQLTVEAADEFQATIPWDELGEAVFLFKQEGKPLVKGFPIRLYVPNGSSECLNVKSVVQIRFSYNEIHKEATYGFKNHIALEDLKFSK</sequence>
<dbReference type="EMBL" id="JAAOIW010000005">
    <property type="protein sequence ID" value="NHN31601.1"/>
    <property type="molecule type" value="Genomic_DNA"/>
</dbReference>
<dbReference type="InterPro" id="IPR036374">
    <property type="entry name" value="OxRdtase_Mopterin-bd_sf"/>
</dbReference>
<name>A0ABX0JCF2_9BACL</name>
<dbReference type="SUPFAM" id="SSF56524">
    <property type="entry name" value="Oxidoreductase molybdopterin-binding domain"/>
    <property type="match status" value="1"/>
</dbReference>
<dbReference type="RefSeq" id="WP_166151763.1">
    <property type="nucleotide sequence ID" value="NZ_JAAOIW010000005.1"/>
</dbReference>
<dbReference type="Proteomes" id="UP001165962">
    <property type="component" value="Unassembled WGS sequence"/>
</dbReference>
<keyword evidence="2" id="KW-1185">Reference proteome</keyword>